<dbReference type="Proteomes" id="UP000014500">
    <property type="component" value="Unassembled WGS sequence"/>
</dbReference>
<dbReference type="EnsemblMetazoa" id="SMAR006883-RA">
    <property type="protein sequence ID" value="SMAR006883-PA"/>
    <property type="gene ID" value="SMAR006883"/>
</dbReference>
<reference evidence="1" key="2">
    <citation type="submission" date="2015-02" db="UniProtKB">
        <authorList>
            <consortium name="EnsemblMetazoa"/>
        </authorList>
    </citation>
    <scope>IDENTIFICATION</scope>
</reference>
<keyword evidence="2" id="KW-1185">Reference proteome</keyword>
<proteinExistence type="predicted"/>
<sequence length="204" mass="23581">MIKHDNNNFPKFDLIYCLMCIKLSSFGIPTKACDKGKTFGARETSALCVNVAINTLLSPLSESSYRCKCDNITLFLNMLFEEILSRCVIPKSPRRNYGRDISPINGIHLRTVFKEPRGLGGMHVRSRNRYLKIKLFVQLLLFYYYIILRNLQDHVSVAGQLYKTKQNVTLNKKRYNTKKYLDEWKATKTGPMTVPVAFEADAYY</sequence>
<dbReference type="HOGENOM" id="CLU_1344771_0_0_1"/>
<reference evidence="2" key="1">
    <citation type="submission" date="2011-05" db="EMBL/GenBank/DDBJ databases">
        <authorList>
            <person name="Richards S.R."/>
            <person name="Qu J."/>
            <person name="Jiang H."/>
            <person name="Jhangiani S.N."/>
            <person name="Agravi P."/>
            <person name="Goodspeed R."/>
            <person name="Gross S."/>
            <person name="Mandapat C."/>
            <person name="Jackson L."/>
            <person name="Mathew T."/>
            <person name="Pu L."/>
            <person name="Thornton R."/>
            <person name="Saada N."/>
            <person name="Wilczek-Boney K.B."/>
            <person name="Lee S."/>
            <person name="Kovar C."/>
            <person name="Wu Y."/>
            <person name="Scherer S.E."/>
            <person name="Worley K.C."/>
            <person name="Muzny D.M."/>
            <person name="Gibbs R."/>
        </authorList>
    </citation>
    <scope>NUCLEOTIDE SEQUENCE</scope>
    <source>
        <strain evidence="2">Brora</strain>
    </source>
</reference>
<dbReference type="AlphaFoldDB" id="T1J044"/>
<evidence type="ECO:0000313" key="2">
    <source>
        <dbReference type="Proteomes" id="UP000014500"/>
    </source>
</evidence>
<protein>
    <submittedName>
        <fullName evidence="1">Uncharacterized protein</fullName>
    </submittedName>
</protein>
<organism evidence="1 2">
    <name type="scientific">Strigamia maritima</name>
    <name type="common">European centipede</name>
    <name type="synonym">Geophilus maritimus</name>
    <dbReference type="NCBI Taxonomy" id="126957"/>
    <lineage>
        <taxon>Eukaryota</taxon>
        <taxon>Metazoa</taxon>
        <taxon>Ecdysozoa</taxon>
        <taxon>Arthropoda</taxon>
        <taxon>Myriapoda</taxon>
        <taxon>Chilopoda</taxon>
        <taxon>Pleurostigmophora</taxon>
        <taxon>Geophilomorpha</taxon>
        <taxon>Linotaeniidae</taxon>
        <taxon>Strigamia</taxon>
    </lineage>
</organism>
<accession>T1J044</accession>
<evidence type="ECO:0000313" key="1">
    <source>
        <dbReference type="EnsemblMetazoa" id="SMAR006883-PA"/>
    </source>
</evidence>
<dbReference type="EMBL" id="JH431731">
    <property type="status" value="NOT_ANNOTATED_CDS"/>
    <property type="molecule type" value="Genomic_DNA"/>
</dbReference>
<dbReference type="PhylomeDB" id="T1J044"/>
<dbReference type="Gene3D" id="3.30.560.10">
    <property type="entry name" value="Glucose Oxidase, domain 3"/>
    <property type="match status" value="1"/>
</dbReference>
<name>T1J044_STRMM</name>